<feature type="domain" description="RNB" evidence="4">
    <location>
        <begin position="776"/>
        <end position="1120"/>
    </location>
</feature>
<dbReference type="STRING" id="857566.A0A1E3PDN6"/>
<keyword evidence="6" id="KW-1185">Reference proteome</keyword>
<dbReference type="Proteomes" id="UP000095009">
    <property type="component" value="Unassembled WGS sequence"/>
</dbReference>
<feature type="region of interest" description="Disordered" evidence="3">
    <location>
        <begin position="208"/>
        <end position="368"/>
    </location>
</feature>
<evidence type="ECO:0000256" key="1">
    <source>
        <dbReference type="ARBA" id="ARBA00005785"/>
    </source>
</evidence>
<dbReference type="Gene3D" id="2.40.50.700">
    <property type="match status" value="1"/>
</dbReference>
<evidence type="ECO:0000313" key="5">
    <source>
        <dbReference type="EMBL" id="ODQ63488.1"/>
    </source>
</evidence>
<organism evidence="5 6">
    <name type="scientific">Nadsonia fulvescens var. elongata DSM 6958</name>
    <dbReference type="NCBI Taxonomy" id="857566"/>
    <lineage>
        <taxon>Eukaryota</taxon>
        <taxon>Fungi</taxon>
        <taxon>Dikarya</taxon>
        <taxon>Ascomycota</taxon>
        <taxon>Saccharomycotina</taxon>
        <taxon>Dipodascomycetes</taxon>
        <taxon>Dipodascales</taxon>
        <taxon>Dipodascales incertae sedis</taxon>
        <taxon>Nadsonia</taxon>
    </lineage>
</organism>
<feature type="region of interest" description="Disordered" evidence="3">
    <location>
        <begin position="161"/>
        <end position="189"/>
    </location>
</feature>
<dbReference type="FunFam" id="2.40.50.690:FF:000001">
    <property type="entry name" value="Cell wall biogenesis protein"/>
    <property type="match status" value="1"/>
</dbReference>
<feature type="compositionally biased region" description="Polar residues" evidence="3">
    <location>
        <begin position="1334"/>
        <end position="1355"/>
    </location>
</feature>
<dbReference type="InterPro" id="IPR001900">
    <property type="entry name" value="RNase_II/R"/>
</dbReference>
<feature type="compositionally biased region" description="Basic and acidic residues" evidence="3">
    <location>
        <begin position="621"/>
        <end position="638"/>
    </location>
</feature>
<feature type="compositionally biased region" description="Low complexity" evidence="3">
    <location>
        <begin position="280"/>
        <end position="293"/>
    </location>
</feature>
<dbReference type="PANTHER" id="PTHR23355">
    <property type="entry name" value="RIBONUCLEASE"/>
    <property type="match status" value="1"/>
</dbReference>
<comment type="similarity">
    <text evidence="1">Belongs to the RNR ribonuclease family.</text>
</comment>
<dbReference type="InterPro" id="IPR041505">
    <property type="entry name" value="Dis3_CSD2"/>
</dbReference>
<dbReference type="Gene3D" id="2.40.50.140">
    <property type="entry name" value="Nucleic acid-binding proteins"/>
    <property type="match status" value="1"/>
</dbReference>
<dbReference type="OrthoDB" id="372421at2759"/>
<reference evidence="5 6" key="1">
    <citation type="journal article" date="2016" name="Proc. Natl. Acad. Sci. U.S.A.">
        <title>Comparative genomics of biotechnologically important yeasts.</title>
        <authorList>
            <person name="Riley R."/>
            <person name="Haridas S."/>
            <person name="Wolfe K.H."/>
            <person name="Lopes M.R."/>
            <person name="Hittinger C.T."/>
            <person name="Goeker M."/>
            <person name="Salamov A.A."/>
            <person name="Wisecaver J.H."/>
            <person name="Long T.M."/>
            <person name="Calvey C.H."/>
            <person name="Aerts A.L."/>
            <person name="Barry K.W."/>
            <person name="Choi C."/>
            <person name="Clum A."/>
            <person name="Coughlan A.Y."/>
            <person name="Deshpande S."/>
            <person name="Douglass A.P."/>
            <person name="Hanson S.J."/>
            <person name="Klenk H.-P."/>
            <person name="LaButti K.M."/>
            <person name="Lapidus A."/>
            <person name="Lindquist E.A."/>
            <person name="Lipzen A.M."/>
            <person name="Meier-Kolthoff J.P."/>
            <person name="Ohm R.A."/>
            <person name="Otillar R.P."/>
            <person name="Pangilinan J.L."/>
            <person name="Peng Y."/>
            <person name="Rokas A."/>
            <person name="Rosa C.A."/>
            <person name="Scheuner C."/>
            <person name="Sibirny A.A."/>
            <person name="Slot J.C."/>
            <person name="Stielow J.B."/>
            <person name="Sun H."/>
            <person name="Kurtzman C.P."/>
            <person name="Blackwell M."/>
            <person name="Grigoriev I.V."/>
            <person name="Jeffries T.W."/>
        </authorList>
    </citation>
    <scope>NUCLEOTIDE SEQUENCE [LARGE SCALE GENOMIC DNA]</scope>
    <source>
        <strain evidence="5 6">DSM 6958</strain>
    </source>
</reference>
<sequence>MNHQGQNKSKAPRNLHIAHRRTPSELTPLMVEQLALQQQLEALQLQQQQLMLQQQQFAQAQAQVQAGFMPIMNPNMGMDNMGTMGNYSAKPQNNNANFNANSNSNSNKSTLISAPSLQPPAYITTGGTFGNFGISTASMSPTKENNRSLFGGGNGGLEASPLNYNDNIGGTPGRHHRSNSISGQSHNRRHSLGLDEAKRAAAVVQAKRNPIGNSLSPQRTSFSSNSGSSGSPTRGSIGTIPSFRFPSASSGGNNDDPFEIVGSPSGRNTMRRHSRSLSITQTTPSTPSAVSTSNRPVSPTRSGGALNSSTSFSPSRRLNSESFEYGTPRGAHNRSNSRNLDTNWRQHSSDIMNGSPSSGFNPGHRSRGSFGNNSISSFNAYNALNASPFSSNGHNNYNNSSPANQLVHHQGGQSQGQRKPLFAPYLPQASLRGLLAEGRLVTGTIRINKKNRSDAYVSTDGLLDADIFICGSRDRNRALEGDFVAIELLDVEDVWEGKREKEEKRKRKDILMTPANMDDTSKTDSVLASGDSGKGGDVDETGAGAIGNGLNRRGSLKQRPPQKRNDDFEVEGQSLLLTEEEELNDQVKPLYAGHVVAIIDRIPAQLFTGTLGLFRPSVQATKERQAAERKDKDIREPTHSTPRPKIVWFKPNDKCVPLMAIPIEQAPKDFVENAEYYANRLFVASMKRWPITSLHPFGTLVEELGLIQEGTVSVDAMFRENNFGIDTYPQSVLGLTEGIIESAAEENLLNEQVEADTIVKNEGEKVEEKIEKSLQRRNFTNEHVISISPDGKIIDQAFHISALPDNEIEFGIHVSDVTHYLGSLESSLAREARKRSTSVFLIQKSMSMFPPQFNDLCALSAGEVKPTLSVVFRINLDTDEIVDTWVGNGLVKSAQVFDYASIEKALAGSDSPELEDVDSSLSLLIQSETLDFVRQLVSLSNNFKKDRLCAPNSVVSLPGFGLLRQLDDEQVKISTNIFDTSIIGLAVDEINVRVNATVAEHIYAGLGSRAFLRRQAVPVLQKLDSFAKKLVNLGLDIDVSSSDSLQRGILEIEDTAVRQSVETLLFKCMDRAKYFVAGKAEIENFEHFYYNLPLYTHFTSPLRRYADIIVHSQLHAVLEDDTASYEVELDTLNSYAEYCNFKKDSACRAQEQSIHLFLSEIISQLSSNTGQIIRDAIVIQVYESAFDVLIPEFGIEKRVHGDQLPLIKAEFDKDQRVLELYWDKDVDSASFVLGDSGHYSNNLNTGGQTDNAVGSASDSNSSIASSSEESLATQQQSPAELSSSSSSKIAQSEEEMLLNTRKGKLSNRKDLDYLHYSRSLPSSPKASLDKSSEQRTASMTRFSNRGCSSRASKTESTSGSIDAYLECVVSHVKNDQYIQEIRELSHVPILLKAGLDTVVPCITVKTLNPFKN</sequence>
<feature type="region of interest" description="Disordered" evidence="3">
    <location>
        <begin position="620"/>
        <end position="643"/>
    </location>
</feature>
<dbReference type="InterPro" id="IPR050180">
    <property type="entry name" value="RNR_Ribonuclease"/>
</dbReference>
<dbReference type="Gene3D" id="2.40.50.690">
    <property type="match status" value="1"/>
</dbReference>
<name>A0A1E3PDN6_9ASCO</name>
<dbReference type="InterPro" id="IPR012340">
    <property type="entry name" value="NA-bd_OB-fold"/>
</dbReference>
<evidence type="ECO:0000256" key="2">
    <source>
        <dbReference type="SAM" id="Coils"/>
    </source>
</evidence>
<proteinExistence type="inferred from homology"/>
<dbReference type="Pfam" id="PF00773">
    <property type="entry name" value="RNB"/>
    <property type="match status" value="1"/>
</dbReference>
<evidence type="ECO:0000259" key="4">
    <source>
        <dbReference type="SMART" id="SM00955"/>
    </source>
</evidence>
<feature type="compositionally biased region" description="Low complexity" evidence="3">
    <location>
        <begin position="220"/>
        <end position="239"/>
    </location>
</feature>
<feature type="region of interest" description="Disordered" evidence="3">
    <location>
        <begin position="1316"/>
        <end position="1355"/>
    </location>
</feature>
<gene>
    <name evidence="5" type="ORF">NADFUDRAFT_53157</name>
</gene>
<dbReference type="GO" id="GO:0006402">
    <property type="term" value="P:mRNA catabolic process"/>
    <property type="evidence" value="ECO:0007669"/>
    <property type="project" value="TreeGrafter"/>
</dbReference>
<feature type="coiled-coil region" evidence="2">
    <location>
        <begin position="33"/>
        <end position="63"/>
    </location>
</feature>
<evidence type="ECO:0000256" key="3">
    <source>
        <dbReference type="SAM" id="MobiDB-lite"/>
    </source>
</evidence>
<feature type="compositionally biased region" description="Low complexity" evidence="3">
    <location>
        <begin position="1255"/>
        <end position="1290"/>
    </location>
</feature>
<dbReference type="GO" id="GO:0003723">
    <property type="term" value="F:RNA binding"/>
    <property type="evidence" value="ECO:0007669"/>
    <property type="project" value="InterPro"/>
</dbReference>
<accession>A0A1E3PDN6</accession>
<feature type="compositionally biased region" description="Low complexity" evidence="3">
    <location>
        <begin position="392"/>
        <end position="404"/>
    </location>
</feature>
<dbReference type="GO" id="GO:0000175">
    <property type="term" value="F:3'-5'-RNA exonuclease activity"/>
    <property type="evidence" value="ECO:0007669"/>
    <property type="project" value="TreeGrafter"/>
</dbReference>
<evidence type="ECO:0000313" key="6">
    <source>
        <dbReference type="Proteomes" id="UP000095009"/>
    </source>
</evidence>
<dbReference type="FunFam" id="2.40.50.700:FF:000002">
    <property type="entry name" value="Cell wall biogenesis protein"/>
    <property type="match status" value="1"/>
</dbReference>
<keyword evidence="2" id="KW-0175">Coiled coil</keyword>
<feature type="region of interest" description="Disordered" evidence="3">
    <location>
        <begin position="498"/>
        <end position="567"/>
    </location>
</feature>
<dbReference type="SUPFAM" id="SSF50249">
    <property type="entry name" value="Nucleic acid-binding proteins"/>
    <property type="match status" value="3"/>
</dbReference>
<feature type="compositionally biased region" description="Polar residues" evidence="3">
    <location>
        <begin position="1242"/>
        <end position="1254"/>
    </location>
</feature>
<feature type="compositionally biased region" description="Polar residues" evidence="3">
    <location>
        <begin position="333"/>
        <end position="360"/>
    </location>
</feature>
<feature type="region of interest" description="Disordered" evidence="3">
    <location>
        <begin position="1242"/>
        <end position="1293"/>
    </location>
</feature>
<protein>
    <submittedName>
        <fullName evidence="5">RNB-domain-containing protein</fullName>
    </submittedName>
</protein>
<dbReference type="InterPro" id="IPR041093">
    <property type="entry name" value="Dis3l2-like_C"/>
</dbReference>
<dbReference type="Pfam" id="PF17849">
    <property type="entry name" value="OB_Dis3"/>
    <property type="match status" value="1"/>
</dbReference>
<dbReference type="GO" id="GO:0000932">
    <property type="term" value="C:P-body"/>
    <property type="evidence" value="ECO:0007669"/>
    <property type="project" value="TreeGrafter"/>
</dbReference>
<dbReference type="Pfam" id="PF17877">
    <property type="entry name" value="Dis3l2_C_term"/>
    <property type="match status" value="1"/>
</dbReference>
<dbReference type="SMART" id="SM00955">
    <property type="entry name" value="RNB"/>
    <property type="match status" value="1"/>
</dbReference>
<dbReference type="EMBL" id="KV454414">
    <property type="protein sequence ID" value="ODQ63488.1"/>
    <property type="molecule type" value="Genomic_DNA"/>
</dbReference>
<feature type="region of interest" description="Disordered" evidence="3">
    <location>
        <begin position="392"/>
        <end position="419"/>
    </location>
</feature>
<dbReference type="PANTHER" id="PTHR23355:SF9">
    <property type="entry name" value="DIS3-LIKE EXONUCLEASE 2"/>
    <property type="match status" value="1"/>
</dbReference>
<feature type="compositionally biased region" description="Polar residues" evidence="3">
    <location>
        <begin position="294"/>
        <end position="322"/>
    </location>
</feature>